<dbReference type="Proteomes" id="UP001500888">
    <property type="component" value="Unassembled WGS sequence"/>
</dbReference>
<proteinExistence type="predicted"/>
<feature type="compositionally biased region" description="Low complexity" evidence="1">
    <location>
        <begin position="221"/>
        <end position="243"/>
    </location>
</feature>
<evidence type="ECO:0000313" key="4">
    <source>
        <dbReference type="Proteomes" id="UP001500888"/>
    </source>
</evidence>
<keyword evidence="2" id="KW-0472">Membrane</keyword>
<keyword evidence="2" id="KW-1133">Transmembrane helix</keyword>
<feature type="compositionally biased region" description="Basic and acidic residues" evidence="1">
    <location>
        <begin position="76"/>
        <end position="88"/>
    </location>
</feature>
<feature type="transmembrane region" description="Helical" evidence="2">
    <location>
        <begin position="129"/>
        <end position="147"/>
    </location>
</feature>
<keyword evidence="2" id="KW-0812">Transmembrane</keyword>
<sequence>MDRDGTPRSYEEDPLNTGPLGIEWNDEPVRAGGDLLSDGWKPGQDPARAQSDDSLEFERPDLDRAGDAEGFDAAEDYERPEGYARPDDDQWDPDGEPEIEAESRRGFLGSGWTGEKDPDEERSSQNKRLVLAMVAIVVLAVAGGWIVSSSVGAKPEASCSTADCAPPSQDPTLTEGPTADPSTEPTDEPTGTPVETTSSPSETATSVPTASQAQVSDEPTTRPSPTRTRVRSPQPSPQSSSRPRQTEEPRIEDDPTERPSPSPTPPPTTQAPQPAPSPTQTKNGGLLDWLF</sequence>
<protein>
    <recommendedName>
        <fullName evidence="5">Serine/threonine protein kinase</fullName>
    </recommendedName>
</protein>
<evidence type="ECO:0000313" key="3">
    <source>
        <dbReference type="EMBL" id="GAA3789604.1"/>
    </source>
</evidence>
<feature type="compositionally biased region" description="Basic and acidic residues" evidence="1">
    <location>
        <begin position="1"/>
        <end position="11"/>
    </location>
</feature>
<feature type="compositionally biased region" description="Basic and acidic residues" evidence="1">
    <location>
        <begin position="244"/>
        <end position="257"/>
    </location>
</feature>
<evidence type="ECO:0000256" key="2">
    <source>
        <dbReference type="SAM" id="Phobius"/>
    </source>
</evidence>
<reference evidence="4" key="1">
    <citation type="journal article" date="2019" name="Int. J. Syst. Evol. Microbiol.">
        <title>The Global Catalogue of Microorganisms (GCM) 10K type strain sequencing project: providing services to taxonomists for standard genome sequencing and annotation.</title>
        <authorList>
            <consortium name="The Broad Institute Genomics Platform"/>
            <consortium name="The Broad Institute Genome Sequencing Center for Infectious Disease"/>
            <person name="Wu L."/>
            <person name="Ma J."/>
        </authorList>
    </citation>
    <scope>NUCLEOTIDE SEQUENCE [LARGE SCALE GENOMIC DNA]</scope>
    <source>
        <strain evidence="4">JCM 16908</strain>
    </source>
</reference>
<feature type="region of interest" description="Disordered" evidence="1">
    <location>
        <begin position="151"/>
        <end position="291"/>
    </location>
</feature>
<accession>A0ABP7HCL0</accession>
<organism evidence="3 4">
    <name type="scientific">Sphaerisporangium flaviroseum</name>
    <dbReference type="NCBI Taxonomy" id="509199"/>
    <lineage>
        <taxon>Bacteria</taxon>
        <taxon>Bacillati</taxon>
        <taxon>Actinomycetota</taxon>
        <taxon>Actinomycetes</taxon>
        <taxon>Streptosporangiales</taxon>
        <taxon>Streptosporangiaceae</taxon>
        <taxon>Sphaerisporangium</taxon>
    </lineage>
</organism>
<dbReference type="EMBL" id="BAAAZR010000001">
    <property type="protein sequence ID" value="GAA3789604.1"/>
    <property type="molecule type" value="Genomic_DNA"/>
</dbReference>
<feature type="region of interest" description="Disordered" evidence="1">
    <location>
        <begin position="1"/>
        <end position="124"/>
    </location>
</feature>
<feature type="compositionally biased region" description="Low complexity" evidence="1">
    <location>
        <begin position="189"/>
        <end position="211"/>
    </location>
</feature>
<feature type="compositionally biased region" description="Acidic residues" evidence="1">
    <location>
        <begin position="89"/>
        <end position="100"/>
    </location>
</feature>
<feature type="compositionally biased region" description="Pro residues" evidence="1">
    <location>
        <begin position="258"/>
        <end position="277"/>
    </location>
</feature>
<feature type="compositionally biased region" description="Basic and acidic residues" evidence="1">
    <location>
        <begin position="56"/>
        <end position="67"/>
    </location>
</feature>
<evidence type="ECO:0008006" key="5">
    <source>
        <dbReference type="Google" id="ProtNLM"/>
    </source>
</evidence>
<name>A0ABP7HCL0_9ACTN</name>
<evidence type="ECO:0000256" key="1">
    <source>
        <dbReference type="SAM" id="MobiDB-lite"/>
    </source>
</evidence>
<feature type="compositionally biased region" description="Basic and acidic residues" evidence="1">
    <location>
        <begin position="114"/>
        <end position="124"/>
    </location>
</feature>
<comment type="caution">
    <text evidence="3">The sequence shown here is derived from an EMBL/GenBank/DDBJ whole genome shotgun (WGS) entry which is preliminary data.</text>
</comment>
<gene>
    <name evidence="3" type="ORF">GCM10022226_05440</name>
</gene>
<keyword evidence="4" id="KW-1185">Reference proteome</keyword>